<organism evidence="2 3">
    <name type="scientific">Punica granatum</name>
    <name type="common">Pomegranate</name>
    <dbReference type="NCBI Taxonomy" id="22663"/>
    <lineage>
        <taxon>Eukaryota</taxon>
        <taxon>Viridiplantae</taxon>
        <taxon>Streptophyta</taxon>
        <taxon>Embryophyta</taxon>
        <taxon>Tracheophyta</taxon>
        <taxon>Spermatophyta</taxon>
        <taxon>Magnoliopsida</taxon>
        <taxon>eudicotyledons</taxon>
        <taxon>Gunneridae</taxon>
        <taxon>Pentapetalae</taxon>
        <taxon>rosids</taxon>
        <taxon>malvids</taxon>
        <taxon>Myrtales</taxon>
        <taxon>Lythraceae</taxon>
        <taxon>Punica</taxon>
    </lineage>
</organism>
<feature type="region of interest" description="Disordered" evidence="1">
    <location>
        <begin position="1"/>
        <end position="59"/>
    </location>
</feature>
<sequence>MAELLALLRGPNRASSSSTPPPGQGPTADPTPWVPQTQAPENVEVPAPSTPHTSVAHPFTSPCPPPPAPTAVPLPPATFLSSEHILSAPPPVSILAPAMAYTIPPPTDSLSGSALDWFMSLKAEDIPTWEDLSRKFTDQYRYCAETPPTLLELSTKEMARGQKFEDPTGTTADDLTVIRPLCACPRSTLSTQAPGVENSSTGATEPHFAWTSRPRTLRPVTAFRTSRPLYCFQDFAAPDFASGYCFSDNASTLLLSGIRVPGLCVRLLLSGLRVHFTAFRTSRPRTLRPVTAFRTTRPLYYFQEFASPDFASDGPPKWAYRHAGTTRVGEQALDDLPELDSVSRGTFQWSRTSLGEPSGHFHGKQRSQRSPSTSLLCAPEFHLVGARMRAPKQTRLGSIHLPGDARRTRVRRSRHLLFTTRRSRAVESPGSRGTGYT</sequence>
<evidence type="ECO:0008006" key="4">
    <source>
        <dbReference type="Google" id="ProtNLM"/>
    </source>
</evidence>
<dbReference type="EMBL" id="PGOL01000077">
    <property type="protein sequence ID" value="PKI77719.1"/>
    <property type="molecule type" value="Genomic_DNA"/>
</dbReference>
<comment type="caution">
    <text evidence="2">The sequence shown here is derived from an EMBL/GenBank/DDBJ whole genome shotgun (WGS) entry which is preliminary data.</text>
</comment>
<evidence type="ECO:0000256" key="1">
    <source>
        <dbReference type="SAM" id="MobiDB-lite"/>
    </source>
</evidence>
<keyword evidence="3" id="KW-1185">Reference proteome</keyword>
<name>A0A2I0LAK6_PUNGR</name>
<reference evidence="2 3" key="1">
    <citation type="submission" date="2017-11" db="EMBL/GenBank/DDBJ databases">
        <title>De-novo sequencing of pomegranate (Punica granatum L.) genome.</title>
        <authorList>
            <person name="Akparov Z."/>
            <person name="Amiraslanov A."/>
            <person name="Hajiyeva S."/>
            <person name="Abbasov M."/>
            <person name="Kaur K."/>
            <person name="Hamwieh A."/>
            <person name="Solovyev V."/>
            <person name="Salamov A."/>
            <person name="Braich B."/>
            <person name="Kosarev P."/>
            <person name="Mahmoud A."/>
            <person name="Hajiyev E."/>
            <person name="Babayeva S."/>
            <person name="Izzatullayeva V."/>
            <person name="Mammadov A."/>
            <person name="Mammadov A."/>
            <person name="Sharifova S."/>
            <person name="Ojaghi J."/>
            <person name="Eynullazada K."/>
            <person name="Bayramov B."/>
            <person name="Abdulazimova A."/>
            <person name="Shahmuradov I."/>
        </authorList>
    </citation>
    <scope>NUCLEOTIDE SEQUENCE [LARGE SCALE GENOMIC DNA]</scope>
    <source>
        <strain evidence="3">cv. AG2017</strain>
        <tissue evidence="2">Leaf</tissue>
    </source>
</reference>
<feature type="region of interest" description="Disordered" evidence="1">
    <location>
        <begin position="353"/>
        <end position="374"/>
    </location>
</feature>
<protein>
    <recommendedName>
        <fullName evidence="4">Retrotransposon gag domain-containing protein</fullName>
    </recommendedName>
</protein>
<evidence type="ECO:0000313" key="3">
    <source>
        <dbReference type="Proteomes" id="UP000233551"/>
    </source>
</evidence>
<proteinExistence type="predicted"/>
<accession>A0A2I0LAK6</accession>
<evidence type="ECO:0000313" key="2">
    <source>
        <dbReference type="EMBL" id="PKI77719.1"/>
    </source>
</evidence>
<gene>
    <name evidence="2" type="ORF">CRG98_001889</name>
</gene>
<dbReference type="AlphaFoldDB" id="A0A2I0LAK6"/>
<dbReference type="Proteomes" id="UP000233551">
    <property type="component" value="Unassembled WGS sequence"/>
</dbReference>